<feature type="domain" description="Reverse transcriptase" evidence="3">
    <location>
        <begin position="467"/>
        <end position="776"/>
    </location>
</feature>
<dbReference type="PROSITE" id="PS50878">
    <property type="entry name" value="RT_POL"/>
    <property type="match status" value="1"/>
</dbReference>
<keyword evidence="1" id="KW-0548">Nucleotidyltransferase</keyword>
<name>A0A1V9XVZ5_9ACAR</name>
<comment type="function">
    <text evidence="1">Telomerase is a ribonucleoprotein enzyme essential for the replication of chromosome termini in most eukaryotes. It elongates telomeres. It is a reverse transcriptase that adds simple sequence repeats to chromosome ends by copying a template sequence within the RNA component of the enzyme.</text>
</comment>
<dbReference type="EMBL" id="MNPL01003338">
    <property type="protein sequence ID" value="OQR77611.1"/>
    <property type="molecule type" value="Genomic_DNA"/>
</dbReference>
<dbReference type="InParanoid" id="A0A1V9XVZ5"/>
<keyword evidence="2" id="KW-0812">Transmembrane</keyword>
<dbReference type="GO" id="GO:0000781">
    <property type="term" value="C:chromosome, telomeric region"/>
    <property type="evidence" value="ECO:0007669"/>
    <property type="project" value="UniProtKB-SubCell"/>
</dbReference>
<reference evidence="4 5" key="1">
    <citation type="journal article" date="2017" name="Gigascience">
        <title>Draft genome of the honey bee ectoparasitic mite, Tropilaelaps mercedesae, is shaped by the parasitic life history.</title>
        <authorList>
            <person name="Dong X."/>
            <person name="Armstrong S.D."/>
            <person name="Xia D."/>
            <person name="Makepeace B.L."/>
            <person name="Darby A.C."/>
            <person name="Kadowaki T."/>
        </authorList>
    </citation>
    <scope>NUCLEOTIDE SEQUENCE [LARGE SCALE GENOMIC DNA]</scope>
    <source>
        <strain evidence="4">Wuxi-XJTLU</strain>
    </source>
</reference>
<dbReference type="GO" id="GO:0046872">
    <property type="term" value="F:metal ion binding"/>
    <property type="evidence" value="ECO:0007669"/>
    <property type="project" value="UniProtKB-KW"/>
</dbReference>
<organism evidence="4 5">
    <name type="scientific">Tropilaelaps mercedesae</name>
    <dbReference type="NCBI Taxonomy" id="418985"/>
    <lineage>
        <taxon>Eukaryota</taxon>
        <taxon>Metazoa</taxon>
        <taxon>Ecdysozoa</taxon>
        <taxon>Arthropoda</taxon>
        <taxon>Chelicerata</taxon>
        <taxon>Arachnida</taxon>
        <taxon>Acari</taxon>
        <taxon>Parasitiformes</taxon>
        <taxon>Mesostigmata</taxon>
        <taxon>Gamasina</taxon>
        <taxon>Dermanyssoidea</taxon>
        <taxon>Laelapidae</taxon>
        <taxon>Tropilaelaps</taxon>
    </lineage>
</organism>
<keyword evidence="1" id="KW-0695">RNA-directed DNA polymerase</keyword>
<keyword evidence="2" id="KW-0472">Membrane</keyword>
<dbReference type="OrthoDB" id="289721at2759"/>
<dbReference type="GO" id="GO:0042162">
    <property type="term" value="F:telomeric DNA binding"/>
    <property type="evidence" value="ECO:0007669"/>
    <property type="project" value="TreeGrafter"/>
</dbReference>
<dbReference type="GO" id="GO:0007004">
    <property type="term" value="P:telomere maintenance via telomerase"/>
    <property type="evidence" value="ECO:0007669"/>
    <property type="project" value="TreeGrafter"/>
</dbReference>
<dbReference type="GO" id="GO:0003720">
    <property type="term" value="F:telomerase activity"/>
    <property type="evidence" value="ECO:0007669"/>
    <property type="project" value="InterPro"/>
</dbReference>
<evidence type="ECO:0000256" key="2">
    <source>
        <dbReference type="SAM" id="Phobius"/>
    </source>
</evidence>
<evidence type="ECO:0000313" key="4">
    <source>
        <dbReference type="EMBL" id="OQR77611.1"/>
    </source>
</evidence>
<dbReference type="PANTHER" id="PTHR12066:SF0">
    <property type="entry name" value="TELOMERASE REVERSE TRANSCRIPTASE"/>
    <property type="match status" value="1"/>
</dbReference>
<dbReference type="STRING" id="418985.A0A1V9XVZ5"/>
<evidence type="ECO:0000256" key="1">
    <source>
        <dbReference type="RuleBase" id="RU365061"/>
    </source>
</evidence>
<keyword evidence="1" id="KW-0158">Chromosome</keyword>
<keyword evidence="1" id="KW-0460">Magnesium</keyword>
<accession>A0A1V9XVZ5</accession>
<keyword evidence="1" id="KW-0479">Metal-binding</keyword>
<dbReference type="AlphaFoldDB" id="A0A1V9XVZ5"/>
<keyword evidence="1" id="KW-0539">Nucleus</keyword>
<keyword evidence="1" id="KW-0808">Transferase</keyword>
<evidence type="ECO:0000259" key="3">
    <source>
        <dbReference type="PROSITE" id="PS50878"/>
    </source>
</evidence>
<dbReference type="EC" id="2.7.7.49" evidence="1"/>
<comment type="similarity">
    <text evidence="1">Belongs to the reverse transcriptase family. Telomerase subfamily.</text>
</comment>
<proteinExistence type="inferred from homology"/>
<dbReference type="Proteomes" id="UP000192247">
    <property type="component" value="Unassembled WGS sequence"/>
</dbReference>
<gene>
    <name evidence="4" type="ORF">BIW11_06970</name>
</gene>
<sequence length="923" mass="104850">MRAHQQHVTTRYTTNAVKLLTTWYRHSKTWEKHPTTWRTASGGSGDGARRPDFFSPLALFSLGVLNVQECMSVIYNKKLTSAIFCVVLVVILHTMNYFKEALTNSLQCQIQTFEEVASNSGKPLPAVASPFVHFVRTTLILRWPNAQKGRCVPSARLVDLFSKNRFDGTLDALLEKHGLINVWKTTIANNTVLVCDPQITHYIQISGVQLHLQPSSLSRGHSRNDLKQIQFSEQAEETRNRLNDLKSVIIGRSGLTCETARADLRTLQVLLTTDKATFLRKCLPLWWTSVEPATRRILATTVLEYGHPVRRALDNLLNDQANSAFLTTKFPSFGSNARNLEILTETVVKAAIELQKRALPKNLLLGRTYSRMLGFWRTFLQTLIDYGSGAKLCRELKIEVPKWLKRLNGINEQKILVESLCSLIVKLIVLNIHAITVVTSRSGTPKLAVYGNAYGVSRQRRECLETLIRDSLEPSSGRPIGTIRAFPKSNPLKFRPVLKQFPSTAPLPKAARICLQAVKSRGHSRLRNPVSPLNATLSIQRLGALASTEPLYFVKADIKDCYGSVEHAGLKEIISRCWPTKKQALEFREIDIPIRPGKRSRTVKLLHEQIFAWPLCEGKAIILVPTSVANEIDISSEKTRLLNLIDNLIVGLNDKCYRFVRGLPQGASPSSFLADLFLTYRIDRMFEQLTVPNIYADVEEFAIFRTMDDYLVVTNRLDIARRAKSIFENEMHHPGVHFSKDKLVTNWTTNDSKTPSVEDCDSVLVPITMTYCGVEIDCASGALRPLGAYKSFLRDSRCYFKELHFQLPIRTLRYLLSSSYWAYPLGLFHFNGKNLPRLYRNIFEVAVNAAVRFRSYADDSCLGHENLRKFVQHHEAVFYQYTRRCIFKASLGASIAHKWDHRVVAYLHNVAFKRVLRFNSKIR</sequence>
<dbReference type="PANTHER" id="PTHR12066">
    <property type="entry name" value="TELOMERASE REVERSE TRANSCRIPTASE"/>
    <property type="match status" value="1"/>
</dbReference>
<dbReference type="GO" id="GO:0000333">
    <property type="term" value="C:telomerase catalytic core complex"/>
    <property type="evidence" value="ECO:0007669"/>
    <property type="project" value="TreeGrafter"/>
</dbReference>
<keyword evidence="2" id="KW-1133">Transmembrane helix</keyword>
<keyword evidence="1" id="KW-0779">Telomere</keyword>
<dbReference type="InterPro" id="IPR003545">
    <property type="entry name" value="Telomerase_RT"/>
</dbReference>
<dbReference type="PRINTS" id="PR01365">
    <property type="entry name" value="TELOMERASERT"/>
</dbReference>
<feature type="transmembrane region" description="Helical" evidence="2">
    <location>
        <begin position="79"/>
        <end position="98"/>
    </location>
</feature>
<comment type="subcellular location">
    <subcellularLocation>
        <location evidence="1">Nucleus</location>
    </subcellularLocation>
    <subcellularLocation>
        <location evidence="1">Chromosome</location>
        <location evidence="1">Telomere</location>
    </subcellularLocation>
</comment>
<keyword evidence="5" id="KW-1185">Reference proteome</keyword>
<evidence type="ECO:0000313" key="5">
    <source>
        <dbReference type="Proteomes" id="UP000192247"/>
    </source>
</evidence>
<comment type="caution">
    <text evidence="4">The sequence shown here is derived from an EMBL/GenBank/DDBJ whole genome shotgun (WGS) entry which is preliminary data.</text>
</comment>
<protein>
    <recommendedName>
        <fullName evidence="1">Telomerase reverse transcriptase</fullName>
        <ecNumber evidence="1">2.7.7.49</ecNumber>
    </recommendedName>
    <alternativeName>
        <fullName evidence="1">Telomerase catalytic subunit</fullName>
    </alternativeName>
</protein>
<comment type="catalytic activity">
    <reaction evidence="1">
        <text>DNA(n) + a 2'-deoxyribonucleoside 5'-triphosphate = DNA(n+1) + diphosphate</text>
        <dbReference type="Rhea" id="RHEA:22508"/>
        <dbReference type="Rhea" id="RHEA-COMP:17339"/>
        <dbReference type="Rhea" id="RHEA-COMP:17340"/>
        <dbReference type="ChEBI" id="CHEBI:33019"/>
        <dbReference type="ChEBI" id="CHEBI:61560"/>
        <dbReference type="ChEBI" id="CHEBI:173112"/>
        <dbReference type="EC" id="2.7.7.49"/>
    </reaction>
</comment>
<dbReference type="InterPro" id="IPR000477">
    <property type="entry name" value="RT_dom"/>
</dbReference>
<dbReference type="GO" id="GO:0070034">
    <property type="term" value="F:telomerase RNA binding"/>
    <property type="evidence" value="ECO:0007669"/>
    <property type="project" value="TreeGrafter"/>
</dbReference>